<dbReference type="InterPro" id="IPR019734">
    <property type="entry name" value="TPR_rpt"/>
</dbReference>
<dbReference type="PANTHER" id="PTHR12830">
    <property type="entry name" value="ANAPHASE-PROMOTING COMPLEX SUBUNIT 5"/>
    <property type="match status" value="1"/>
</dbReference>
<keyword evidence="6" id="KW-0131">Cell cycle</keyword>
<comment type="function">
    <text evidence="8">Component of the anaphase promoting complex/cyclosome (APC/C), a cell cycle-regulated E3 ubiquitin ligase that controls progression through mitosis and the G1 phase of the cell cycle. The APC/C complex acts by mediating ubiquitination and subsequent degradation of target proteins: it mainly mediates the formation of 'Lys-11'-linked polyubiquitin chains and, to a lower extent, the formation of 'Lys-48'- and 'Lys-63'-linked polyubiquitin chains. The APC/C complex catalyzes assembly of branched 'Lys-11'-/'Lys-48'-linked branched ubiquitin chains on target proteins.</text>
</comment>
<dbReference type="EMBL" id="LK023368">
    <property type="protein sequence ID" value="CDS12812.1"/>
    <property type="molecule type" value="Genomic_DNA"/>
</dbReference>
<evidence type="ECO:0000256" key="5">
    <source>
        <dbReference type="ARBA" id="ARBA00022786"/>
    </source>
</evidence>
<reference evidence="11" key="1">
    <citation type="journal article" date="2014" name="Genome Announc.">
        <title>De novo whole-genome sequence and genome annotation of Lichtheimia ramosa.</title>
        <authorList>
            <person name="Linde J."/>
            <person name="Schwartze V."/>
            <person name="Binder U."/>
            <person name="Lass-Florl C."/>
            <person name="Voigt K."/>
            <person name="Horn F."/>
        </authorList>
    </citation>
    <scope>NUCLEOTIDE SEQUENCE</scope>
    <source>
        <strain evidence="11">JMRC FSU:6197</strain>
    </source>
</reference>
<organism evidence="11">
    <name type="scientific">Lichtheimia ramosa</name>
    <dbReference type="NCBI Taxonomy" id="688394"/>
    <lineage>
        <taxon>Eukaryota</taxon>
        <taxon>Fungi</taxon>
        <taxon>Fungi incertae sedis</taxon>
        <taxon>Mucoromycota</taxon>
        <taxon>Mucoromycotina</taxon>
        <taxon>Mucoromycetes</taxon>
        <taxon>Mucorales</taxon>
        <taxon>Lichtheimiaceae</taxon>
        <taxon>Lichtheimia</taxon>
    </lineage>
</organism>
<dbReference type="GO" id="GO:0031145">
    <property type="term" value="P:anaphase-promoting complex-dependent catabolic process"/>
    <property type="evidence" value="ECO:0007669"/>
    <property type="project" value="TreeGrafter"/>
</dbReference>
<protein>
    <recommendedName>
        <fullName evidence="2">Anaphase-promoting complex subunit 5</fullName>
    </recommendedName>
    <alternativeName>
        <fullName evidence="7">Cyclosome subunit 5</fullName>
    </alternativeName>
</protein>
<evidence type="ECO:0000256" key="6">
    <source>
        <dbReference type="ARBA" id="ARBA00023306"/>
    </source>
</evidence>
<feature type="repeat" description="TPR" evidence="9">
    <location>
        <begin position="180"/>
        <end position="213"/>
    </location>
</feature>
<evidence type="ECO:0000256" key="2">
    <source>
        <dbReference type="ARBA" id="ARBA00016066"/>
    </source>
</evidence>
<keyword evidence="3" id="KW-0132">Cell division</keyword>
<dbReference type="InterPro" id="IPR037679">
    <property type="entry name" value="Apc5"/>
</dbReference>
<evidence type="ECO:0000313" key="11">
    <source>
        <dbReference type="EMBL" id="CDS12812.1"/>
    </source>
</evidence>
<keyword evidence="5" id="KW-0833">Ubl conjugation pathway</keyword>
<name>A0A077X180_9FUNG</name>
<dbReference type="GO" id="GO:0005680">
    <property type="term" value="C:anaphase-promoting complex"/>
    <property type="evidence" value="ECO:0007669"/>
    <property type="project" value="InterPro"/>
</dbReference>
<evidence type="ECO:0000259" key="10">
    <source>
        <dbReference type="Pfam" id="PF12862"/>
    </source>
</evidence>
<dbReference type="Pfam" id="PF12862">
    <property type="entry name" value="ANAPC5"/>
    <property type="match status" value="1"/>
</dbReference>
<dbReference type="AlphaFoldDB" id="A0A077X180"/>
<dbReference type="PANTHER" id="PTHR12830:SF9">
    <property type="entry name" value="ANAPHASE-PROMOTING COMPLEX SUBUNIT 5"/>
    <property type="match status" value="1"/>
</dbReference>
<keyword evidence="4" id="KW-0498">Mitosis</keyword>
<dbReference type="GO" id="GO:0045842">
    <property type="term" value="P:positive regulation of mitotic metaphase/anaphase transition"/>
    <property type="evidence" value="ECO:0007669"/>
    <property type="project" value="TreeGrafter"/>
</dbReference>
<dbReference type="Gene3D" id="1.25.40.10">
    <property type="entry name" value="Tetratricopeptide repeat domain"/>
    <property type="match status" value="2"/>
</dbReference>
<evidence type="ECO:0000256" key="4">
    <source>
        <dbReference type="ARBA" id="ARBA00022776"/>
    </source>
</evidence>
<dbReference type="PROSITE" id="PS50005">
    <property type="entry name" value="TPR"/>
    <property type="match status" value="1"/>
</dbReference>
<evidence type="ECO:0000256" key="7">
    <source>
        <dbReference type="ARBA" id="ARBA00031069"/>
    </source>
</evidence>
<dbReference type="GO" id="GO:0070979">
    <property type="term" value="P:protein K11-linked ubiquitination"/>
    <property type="evidence" value="ECO:0007669"/>
    <property type="project" value="TreeGrafter"/>
</dbReference>
<proteinExistence type="inferred from homology"/>
<evidence type="ECO:0000256" key="8">
    <source>
        <dbReference type="ARBA" id="ARBA00045696"/>
    </source>
</evidence>
<sequence>MIMDKTSILGFFVRRCRLEFLNASILQRNELFTVFQQYAMTATGINTNDMMDIDAVDNTFKRPYITHKTSKQKHDTNGGWWISEHYVDRFLTTEAERIERKLFSRLITEDAFLETGTSDISPQALDKYLNFLQTYAPDLGKIHQVRFVNYIRTSEYEGAVANLHRFFDYCLLYRETPMYHYALLNLGILEAKFGHVRRAAAAFEEALNVARENQDENCLDEVVSWNLHMKSIGSTLLQNFKHRVSTDQNGPNAIYLESMTKLTYARDMLRRGDSPISVFEMVNKSAVQSSTGNVKYTARTSYLLKSCIWDIYGFRALSEAYLDAAKATEEGTKEDTEELYLLAARMRASMGEFDDALEILEEYGNTYPDQSRMSLMWKQLQCQIRHQKQRQRAFRGEHVQETQDQQDLWRFTHPSMPEDHIAALHELALDHAKRDCPEQASSSWSSSIVFSNKKYGVILEQCFASVQRTDNLPQIITLSIEKGRYYMAKKDFKGAQEWLSQALNTAKRIRDIPHDARNHHAQSTHFKIIAITIRSFLGVWNRSTI</sequence>
<dbReference type="GO" id="GO:0051301">
    <property type="term" value="P:cell division"/>
    <property type="evidence" value="ECO:0007669"/>
    <property type="project" value="UniProtKB-KW"/>
</dbReference>
<evidence type="ECO:0000256" key="9">
    <source>
        <dbReference type="PROSITE-ProRule" id="PRU00339"/>
    </source>
</evidence>
<dbReference type="SUPFAM" id="SSF48452">
    <property type="entry name" value="TPR-like"/>
    <property type="match status" value="2"/>
</dbReference>
<gene>
    <name evidence="11" type="ORF">LRAMOSA04996</name>
</gene>
<accession>A0A077X180</accession>
<dbReference type="InterPro" id="IPR026000">
    <property type="entry name" value="Apc5_dom"/>
</dbReference>
<feature type="domain" description="Anaphase-promoting complex subunit 5" evidence="10">
    <location>
        <begin position="143"/>
        <end position="230"/>
    </location>
</feature>
<comment type="similarity">
    <text evidence="1">Belongs to the APC5 family.</text>
</comment>
<keyword evidence="9" id="KW-0802">TPR repeat</keyword>
<dbReference type="UniPathway" id="UPA00143"/>
<evidence type="ECO:0000256" key="1">
    <source>
        <dbReference type="ARBA" id="ARBA00007450"/>
    </source>
</evidence>
<evidence type="ECO:0000256" key="3">
    <source>
        <dbReference type="ARBA" id="ARBA00022618"/>
    </source>
</evidence>
<dbReference type="OrthoDB" id="2504561at2759"/>
<dbReference type="InterPro" id="IPR011990">
    <property type="entry name" value="TPR-like_helical_dom_sf"/>
</dbReference>